<feature type="region of interest" description="Disordered" evidence="1">
    <location>
        <begin position="1"/>
        <end position="25"/>
    </location>
</feature>
<gene>
    <name evidence="2" type="ORF">EVAR_14136_1</name>
</gene>
<reference evidence="2 3" key="1">
    <citation type="journal article" date="2019" name="Commun. Biol.">
        <title>The bagworm genome reveals a unique fibroin gene that provides high tensile strength.</title>
        <authorList>
            <person name="Kono N."/>
            <person name="Nakamura H."/>
            <person name="Ohtoshi R."/>
            <person name="Tomita M."/>
            <person name="Numata K."/>
            <person name="Arakawa K."/>
        </authorList>
    </citation>
    <scope>NUCLEOTIDE SEQUENCE [LARGE SCALE GENOMIC DNA]</scope>
</reference>
<accession>A0A4C1UE94</accession>
<feature type="compositionally biased region" description="Basic and acidic residues" evidence="1">
    <location>
        <begin position="8"/>
        <end position="25"/>
    </location>
</feature>
<evidence type="ECO:0000313" key="3">
    <source>
        <dbReference type="Proteomes" id="UP000299102"/>
    </source>
</evidence>
<sequence>MQSTKPTGEGRPRKPYADRTGEGLKEGQILSTQIRRACVKRLMDLVLGTLYGNISNTPNSRLAFHFNVEYIRLLSHALPQPFHFGLKDLAFDPGLTDARVPPWRRSSTTHSLV</sequence>
<evidence type="ECO:0000256" key="1">
    <source>
        <dbReference type="SAM" id="MobiDB-lite"/>
    </source>
</evidence>
<name>A0A4C1UE94_EUMVA</name>
<proteinExistence type="predicted"/>
<dbReference type="Proteomes" id="UP000299102">
    <property type="component" value="Unassembled WGS sequence"/>
</dbReference>
<evidence type="ECO:0000313" key="2">
    <source>
        <dbReference type="EMBL" id="GBP24803.1"/>
    </source>
</evidence>
<dbReference type="AlphaFoldDB" id="A0A4C1UE94"/>
<dbReference type="EMBL" id="BGZK01000166">
    <property type="protein sequence ID" value="GBP24803.1"/>
    <property type="molecule type" value="Genomic_DNA"/>
</dbReference>
<keyword evidence="3" id="KW-1185">Reference proteome</keyword>
<comment type="caution">
    <text evidence="2">The sequence shown here is derived from an EMBL/GenBank/DDBJ whole genome shotgun (WGS) entry which is preliminary data.</text>
</comment>
<organism evidence="2 3">
    <name type="scientific">Eumeta variegata</name>
    <name type="common">Bagworm moth</name>
    <name type="synonym">Eumeta japonica</name>
    <dbReference type="NCBI Taxonomy" id="151549"/>
    <lineage>
        <taxon>Eukaryota</taxon>
        <taxon>Metazoa</taxon>
        <taxon>Ecdysozoa</taxon>
        <taxon>Arthropoda</taxon>
        <taxon>Hexapoda</taxon>
        <taxon>Insecta</taxon>
        <taxon>Pterygota</taxon>
        <taxon>Neoptera</taxon>
        <taxon>Endopterygota</taxon>
        <taxon>Lepidoptera</taxon>
        <taxon>Glossata</taxon>
        <taxon>Ditrysia</taxon>
        <taxon>Tineoidea</taxon>
        <taxon>Psychidae</taxon>
        <taxon>Oiketicinae</taxon>
        <taxon>Eumeta</taxon>
    </lineage>
</organism>
<protein>
    <submittedName>
        <fullName evidence="2">Uncharacterized protein</fullName>
    </submittedName>
</protein>